<dbReference type="EMBL" id="JASHID010000002">
    <property type="protein sequence ID" value="MDI9863342.1"/>
    <property type="molecule type" value="Genomic_DNA"/>
</dbReference>
<dbReference type="Proteomes" id="UP001236569">
    <property type="component" value="Unassembled WGS sequence"/>
</dbReference>
<proteinExistence type="predicted"/>
<evidence type="ECO:0000313" key="2">
    <source>
        <dbReference type="EMBL" id="MDI9863342.1"/>
    </source>
</evidence>
<organism evidence="2 3">
    <name type="scientific">Flectobacillus longus</name>
    <dbReference type="NCBI Taxonomy" id="2984207"/>
    <lineage>
        <taxon>Bacteria</taxon>
        <taxon>Pseudomonadati</taxon>
        <taxon>Bacteroidota</taxon>
        <taxon>Cytophagia</taxon>
        <taxon>Cytophagales</taxon>
        <taxon>Flectobacillaceae</taxon>
        <taxon>Flectobacillus</taxon>
    </lineage>
</organism>
<keyword evidence="1" id="KW-0732">Signal</keyword>
<protein>
    <submittedName>
        <fullName evidence="2">Uncharacterized protein</fullName>
    </submittedName>
</protein>
<gene>
    <name evidence="2" type="ORF">QM480_03330</name>
</gene>
<reference evidence="2 3" key="1">
    <citation type="submission" date="2023-05" db="EMBL/GenBank/DDBJ databases">
        <title>Novel species of genus Flectobacillus isolated from stream in China.</title>
        <authorList>
            <person name="Lu H."/>
        </authorList>
    </citation>
    <scope>NUCLEOTIDE SEQUENCE [LARGE SCALE GENOMIC DNA]</scope>
    <source>
        <strain evidence="2 3">DC10W</strain>
    </source>
</reference>
<feature type="signal peptide" evidence="1">
    <location>
        <begin position="1"/>
        <end position="20"/>
    </location>
</feature>
<evidence type="ECO:0000313" key="3">
    <source>
        <dbReference type="Proteomes" id="UP001236569"/>
    </source>
</evidence>
<dbReference type="RefSeq" id="WP_283368646.1">
    <property type="nucleotide sequence ID" value="NZ_JASHID010000002.1"/>
</dbReference>
<name>A0ABT6YIB8_9BACT</name>
<keyword evidence="3" id="KW-1185">Reference proteome</keyword>
<accession>A0ABT6YIB8</accession>
<comment type="caution">
    <text evidence="2">The sequence shown here is derived from an EMBL/GenBank/DDBJ whole genome shotgun (WGS) entry which is preliminary data.</text>
</comment>
<sequence>MSYPSKLFLILLLCPFWGNAQISKPQTSLEKWQQQALISFPDSEKSQLVFQLHTAMEQVESSEQWVGRTLYDLMNKNNYRILETSWMTVVRLDSVANTEQIIFSDNCPETYQKAFETLLNQSFEYLQFNKNPNWQKLFSRKQLLFETTIKWYYAGGTVIEQPSSEDITPFKKPFLSSKETIIMPLFSKEM</sequence>
<evidence type="ECO:0000256" key="1">
    <source>
        <dbReference type="SAM" id="SignalP"/>
    </source>
</evidence>
<feature type="chain" id="PRO_5045801370" evidence="1">
    <location>
        <begin position="21"/>
        <end position="190"/>
    </location>
</feature>